<dbReference type="OrthoDB" id="3366509at2"/>
<dbReference type="Gene3D" id="3.40.50.1820">
    <property type="entry name" value="alpha/beta hydrolase"/>
    <property type="match status" value="1"/>
</dbReference>
<dbReference type="InterPro" id="IPR000073">
    <property type="entry name" value="AB_hydrolase_1"/>
</dbReference>
<dbReference type="AlphaFoldDB" id="A0A1I0SU14"/>
<evidence type="ECO:0000313" key="2">
    <source>
        <dbReference type="EMBL" id="SFA43015.1"/>
    </source>
</evidence>
<organism evidence="2 3">
    <name type="scientific">Rhodococcoides kroppenstedtii</name>
    <dbReference type="NCBI Taxonomy" id="293050"/>
    <lineage>
        <taxon>Bacteria</taxon>
        <taxon>Bacillati</taxon>
        <taxon>Actinomycetota</taxon>
        <taxon>Actinomycetes</taxon>
        <taxon>Mycobacteriales</taxon>
        <taxon>Nocardiaceae</taxon>
        <taxon>Rhodococcoides</taxon>
    </lineage>
</organism>
<proteinExistence type="predicted"/>
<evidence type="ECO:0000259" key="1">
    <source>
        <dbReference type="Pfam" id="PF12697"/>
    </source>
</evidence>
<accession>A0A1I0SU14</accession>
<dbReference type="SUPFAM" id="SSF53474">
    <property type="entry name" value="alpha/beta-Hydrolases"/>
    <property type="match status" value="1"/>
</dbReference>
<dbReference type="InterPro" id="IPR029058">
    <property type="entry name" value="AB_hydrolase_fold"/>
</dbReference>
<gene>
    <name evidence="2" type="ORF">SAMN05444374_102361</name>
</gene>
<feature type="domain" description="AB hydrolase-1" evidence="1">
    <location>
        <begin position="25"/>
        <end position="190"/>
    </location>
</feature>
<dbReference type="Pfam" id="PF12697">
    <property type="entry name" value="Abhydrolase_6"/>
    <property type="match status" value="1"/>
</dbReference>
<dbReference type="GO" id="GO:0016787">
    <property type="term" value="F:hydrolase activity"/>
    <property type="evidence" value="ECO:0007669"/>
    <property type="project" value="UniProtKB-KW"/>
</dbReference>
<dbReference type="RefSeq" id="WP_068365615.1">
    <property type="nucleotide sequence ID" value="NZ_FOJN01000002.1"/>
</dbReference>
<protein>
    <submittedName>
        <fullName evidence="2">Alpha/beta hydrolase family protein</fullName>
    </submittedName>
</protein>
<sequence>MAPIAPTLHGRTGSAGSAGSSTPVVLLLHGGKVASHDPVRPWHLSYLRMVPIARMLRRAVGSDADVVLLRCRYRGWNGAERSPVADAQWAIDEVLRGRDPGTRVVLVGHSMGGRTAAAVAGHPAVAGVVALAPWWPSGTETDTMAPGSRLLVAHGTRDRWTDATLSHAATTRAERRGVTARFVSMRGAGHFMLYCSWRWSRLTREAVRDVLFAPDPAVRDRIGQSDRPI</sequence>
<dbReference type="GeneID" id="85484827"/>
<name>A0A1I0SU14_9NOCA</name>
<keyword evidence="2" id="KW-0378">Hydrolase</keyword>
<dbReference type="Proteomes" id="UP000182054">
    <property type="component" value="Unassembled WGS sequence"/>
</dbReference>
<evidence type="ECO:0000313" key="3">
    <source>
        <dbReference type="Proteomes" id="UP000182054"/>
    </source>
</evidence>
<dbReference type="EMBL" id="FOJN01000002">
    <property type="protein sequence ID" value="SFA43015.1"/>
    <property type="molecule type" value="Genomic_DNA"/>
</dbReference>
<reference evidence="2 3" key="1">
    <citation type="submission" date="2016-10" db="EMBL/GenBank/DDBJ databases">
        <authorList>
            <person name="de Groot N.N."/>
        </authorList>
    </citation>
    <scope>NUCLEOTIDE SEQUENCE [LARGE SCALE GENOMIC DNA]</scope>
    <source>
        <strain evidence="2 3">DSM 44908</strain>
    </source>
</reference>